<sequence length="81" mass="9690">MRSIPSTSSEISIASNRVLKFEDFHEKFKSEQQLLKDMTFLKYNQTTETSWYNLKGIIRPEKVALLFYHWNVRQLDDTNTM</sequence>
<protein>
    <recommendedName>
        <fullName evidence="6">Glycosyltransferase family 92 protein</fullName>
        <ecNumber evidence="6">2.4.1.-</ecNumber>
    </recommendedName>
</protein>
<proteinExistence type="inferred from homology"/>
<dbReference type="InterPro" id="IPR008166">
    <property type="entry name" value="Glyco_transf_92"/>
</dbReference>
<dbReference type="EC" id="2.4.1.-" evidence="6"/>
<evidence type="ECO:0000256" key="4">
    <source>
        <dbReference type="ARBA" id="ARBA00022679"/>
    </source>
</evidence>
<keyword evidence="4 6" id="KW-0808">Transferase</keyword>
<keyword evidence="8" id="KW-1185">Reference proteome</keyword>
<reference evidence="8" key="1">
    <citation type="submission" date="2017-10" db="EMBL/GenBank/DDBJ databases">
        <title>Rapid genome shrinkage in a self-fertile nematode reveals novel sperm competition proteins.</title>
        <authorList>
            <person name="Yin D."/>
            <person name="Schwarz E.M."/>
            <person name="Thomas C.G."/>
            <person name="Felde R.L."/>
            <person name="Korf I.F."/>
            <person name="Cutter A.D."/>
            <person name="Schartner C.M."/>
            <person name="Ralston E.J."/>
            <person name="Meyer B.J."/>
            <person name="Haag E.S."/>
        </authorList>
    </citation>
    <scope>NUCLEOTIDE SEQUENCE [LARGE SCALE GENOMIC DNA]</scope>
    <source>
        <strain evidence="8">JU1422</strain>
    </source>
</reference>
<keyword evidence="3 6" id="KW-0328">Glycosyltransferase</keyword>
<dbReference type="Proteomes" id="UP000230233">
    <property type="component" value="Chromosome V"/>
</dbReference>
<dbReference type="AlphaFoldDB" id="A0A2G5T803"/>
<dbReference type="OrthoDB" id="2526284at2759"/>
<evidence type="ECO:0000256" key="3">
    <source>
        <dbReference type="ARBA" id="ARBA00022676"/>
    </source>
</evidence>
<evidence type="ECO:0000256" key="5">
    <source>
        <dbReference type="ARBA" id="ARBA00023136"/>
    </source>
</evidence>
<dbReference type="EMBL" id="PDUG01000005">
    <property type="protein sequence ID" value="PIC23514.1"/>
    <property type="molecule type" value="Genomic_DNA"/>
</dbReference>
<dbReference type="GO" id="GO:0016757">
    <property type="term" value="F:glycosyltransferase activity"/>
    <property type="evidence" value="ECO:0007669"/>
    <property type="project" value="UniProtKB-UniRule"/>
</dbReference>
<comment type="similarity">
    <text evidence="2 6">Belongs to the glycosyltransferase 92 family.</text>
</comment>
<gene>
    <name evidence="7" type="primary">Cnig_chr_V.g17194</name>
    <name evidence="7" type="ORF">B9Z55_017194</name>
</gene>
<comment type="subcellular location">
    <subcellularLocation>
        <location evidence="1">Membrane</location>
        <topology evidence="1">Single-pass membrane protein</topology>
    </subcellularLocation>
</comment>
<accession>A0A2G5T803</accession>
<keyword evidence="5" id="KW-0472">Membrane</keyword>
<comment type="caution">
    <text evidence="7">The sequence shown here is derived from an EMBL/GenBank/DDBJ whole genome shotgun (WGS) entry which is preliminary data.</text>
</comment>
<evidence type="ECO:0000313" key="7">
    <source>
        <dbReference type="EMBL" id="PIC23514.1"/>
    </source>
</evidence>
<organism evidence="7 8">
    <name type="scientific">Caenorhabditis nigoni</name>
    <dbReference type="NCBI Taxonomy" id="1611254"/>
    <lineage>
        <taxon>Eukaryota</taxon>
        <taxon>Metazoa</taxon>
        <taxon>Ecdysozoa</taxon>
        <taxon>Nematoda</taxon>
        <taxon>Chromadorea</taxon>
        <taxon>Rhabditida</taxon>
        <taxon>Rhabditina</taxon>
        <taxon>Rhabditomorpha</taxon>
        <taxon>Rhabditoidea</taxon>
        <taxon>Rhabditidae</taxon>
        <taxon>Peloderinae</taxon>
        <taxon>Caenorhabditis</taxon>
    </lineage>
</organism>
<evidence type="ECO:0000256" key="1">
    <source>
        <dbReference type="ARBA" id="ARBA00004167"/>
    </source>
</evidence>
<evidence type="ECO:0000313" key="8">
    <source>
        <dbReference type="Proteomes" id="UP000230233"/>
    </source>
</evidence>
<dbReference type="GO" id="GO:0016020">
    <property type="term" value="C:membrane"/>
    <property type="evidence" value="ECO:0007669"/>
    <property type="project" value="UniProtKB-SubCell"/>
</dbReference>
<dbReference type="Pfam" id="PF01697">
    <property type="entry name" value="Glyco_transf_92"/>
    <property type="match status" value="1"/>
</dbReference>
<name>A0A2G5T803_9PELO</name>
<evidence type="ECO:0000256" key="2">
    <source>
        <dbReference type="ARBA" id="ARBA00007647"/>
    </source>
</evidence>
<evidence type="ECO:0000256" key="6">
    <source>
        <dbReference type="RuleBase" id="RU366017"/>
    </source>
</evidence>